<organism evidence="8 9">
    <name type="scientific">Komagataeibacter sucrofermentans</name>
    <dbReference type="NCBI Taxonomy" id="1053551"/>
    <lineage>
        <taxon>Bacteria</taxon>
        <taxon>Pseudomonadati</taxon>
        <taxon>Pseudomonadota</taxon>
        <taxon>Alphaproteobacteria</taxon>
        <taxon>Acetobacterales</taxon>
        <taxon>Acetobacteraceae</taxon>
        <taxon>Komagataeibacter</taxon>
    </lineage>
</organism>
<dbReference type="FunFam" id="1.20.1740.10:FF:000001">
    <property type="entry name" value="Amino acid permease"/>
    <property type="match status" value="1"/>
</dbReference>
<proteinExistence type="predicted"/>
<keyword evidence="4 6" id="KW-1133">Transmembrane helix</keyword>
<dbReference type="Gene3D" id="1.20.1740.10">
    <property type="entry name" value="Amino acid/polyamine transporter I"/>
    <property type="match status" value="1"/>
</dbReference>
<dbReference type="GO" id="GO:0016020">
    <property type="term" value="C:membrane"/>
    <property type="evidence" value="ECO:0007669"/>
    <property type="project" value="UniProtKB-SubCell"/>
</dbReference>
<feature type="transmembrane region" description="Helical" evidence="6">
    <location>
        <begin position="107"/>
        <end position="133"/>
    </location>
</feature>
<dbReference type="EMBL" id="NKUA01000003">
    <property type="protein sequence ID" value="PYD80353.1"/>
    <property type="molecule type" value="Genomic_DNA"/>
</dbReference>
<reference evidence="8 9" key="1">
    <citation type="submission" date="2017-07" db="EMBL/GenBank/DDBJ databases">
        <title>A draft genome sequence of Komagataeibacter sucrofermentans LMG 18788.</title>
        <authorList>
            <person name="Skraban J."/>
            <person name="Cleenwerck I."/>
            <person name="Vandamme P."/>
            <person name="Trcek J."/>
        </authorList>
    </citation>
    <scope>NUCLEOTIDE SEQUENCE [LARGE SCALE GENOMIC DNA]</scope>
    <source>
        <strain evidence="8 9">LMG 18788</strain>
    </source>
</reference>
<evidence type="ECO:0000313" key="9">
    <source>
        <dbReference type="Proteomes" id="UP000247814"/>
    </source>
</evidence>
<dbReference type="PANTHER" id="PTHR43495">
    <property type="entry name" value="GABA PERMEASE"/>
    <property type="match status" value="1"/>
</dbReference>
<feature type="transmembrane region" description="Helical" evidence="6">
    <location>
        <begin position="175"/>
        <end position="194"/>
    </location>
</feature>
<feature type="transmembrane region" description="Helical" evidence="6">
    <location>
        <begin position="214"/>
        <end position="239"/>
    </location>
</feature>
<keyword evidence="2" id="KW-0813">Transport</keyword>
<sequence>MPVSRPVAIGHDLVKGNAELQGPVAVSSKLKQRHISMIALGGAIGGGLFVGSSSAIAEAGPGAIVAFLVTGLFVMAVMTMLGRMVVAFPNQGSFVSYIRLGHGPCAGYLAGWLYWFFWVVAIGSEAIAGAVILHGWIPLPIWCLAVGIVMGLLLINIGAVHVFGETEFWLSLVKVLAIIFFIGLCSVFLVWNHGFSLHANPALRENMQVFPKGFVVILGIIPTALFTMLGAELGTVAAGDSASPQQTIARVTYSVGLRICSFYLCSLLLILLVTPWRDVMPGHSPFLTTLARIGVPHTVMIMQCVVLVAVLSCLNSSIYITSRILAEMARSGDAPQLFRSTDDTPPRKAVIASCLCGVVVAFSSILSPGGVFSFLLNCSGAVVLVVYVMISTAHYTLFRAKAGRQALGHVLRTALVIAFSAVTFLAMFIRPDQRATVVSCFITILFFLAIYAIRKQLSCRRAHVQLRS</sequence>
<feature type="transmembrane region" description="Helical" evidence="6">
    <location>
        <begin position="251"/>
        <end position="273"/>
    </location>
</feature>
<dbReference type="PIRSF" id="PIRSF006060">
    <property type="entry name" value="AA_transporter"/>
    <property type="match status" value="1"/>
</dbReference>
<dbReference type="Pfam" id="PF00324">
    <property type="entry name" value="AA_permease"/>
    <property type="match status" value="1"/>
</dbReference>
<evidence type="ECO:0000256" key="2">
    <source>
        <dbReference type="ARBA" id="ARBA00022448"/>
    </source>
</evidence>
<feature type="transmembrane region" description="Helical" evidence="6">
    <location>
        <begin position="374"/>
        <end position="398"/>
    </location>
</feature>
<name>A0A318R388_9PROT</name>
<keyword evidence="5 6" id="KW-0472">Membrane</keyword>
<dbReference type="AlphaFoldDB" id="A0A318R388"/>
<accession>A0A318R388</accession>
<feature type="transmembrane region" description="Helical" evidence="6">
    <location>
        <begin position="37"/>
        <end position="57"/>
    </location>
</feature>
<feature type="domain" description="Amino acid permease/ SLC12A" evidence="7">
    <location>
        <begin position="34"/>
        <end position="455"/>
    </location>
</feature>
<keyword evidence="9" id="KW-1185">Reference proteome</keyword>
<dbReference type="OrthoDB" id="5297508at2"/>
<dbReference type="InterPro" id="IPR004841">
    <property type="entry name" value="AA-permease/SLC12A_dom"/>
</dbReference>
<evidence type="ECO:0000256" key="4">
    <source>
        <dbReference type="ARBA" id="ARBA00022989"/>
    </source>
</evidence>
<feature type="transmembrane region" description="Helical" evidence="6">
    <location>
        <begin position="349"/>
        <end position="368"/>
    </location>
</feature>
<feature type="transmembrane region" description="Helical" evidence="6">
    <location>
        <begin position="139"/>
        <end position="163"/>
    </location>
</feature>
<protein>
    <submittedName>
        <fullName evidence="8">GABA permease</fullName>
    </submittedName>
</protein>
<evidence type="ECO:0000256" key="5">
    <source>
        <dbReference type="ARBA" id="ARBA00023136"/>
    </source>
</evidence>
<evidence type="ECO:0000256" key="1">
    <source>
        <dbReference type="ARBA" id="ARBA00004141"/>
    </source>
</evidence>
<gene>
    <name evidence="8" type="ORF">CFR77_02815</name>
</gene>
<feature type="transmembrane region" description="Helical" evidence="6">
    <location>
        <begin position="410"/>
        <end position="429"/>
    </location>
</feature>
<feature type="transmembrane region" description="Helical" evidence="6">
    <location>
        <begin position="63"/>
        <end position="86"/>
    </location>
</feature>
<keyword evidence="3 6" id="KW-0812">Transmembrane</keyword>
<evidence type="ECO:0000256" key="3">
    <source>
        <dbReference type="ARBA" id="ARBA00022692"/>
    </source>
</evidence>
<feature type="transmembrane region" description="Helical" evidence="6">
    <location>
        <begin position="293"/>
        <end position="314"/>
    </location>
</feature>
<evidence type="ECO:0000313" key="8">
    <source>
        <dbReference type="EMBL" id="PYD80353.1"/>
    </source>
</evidence>
<comment type="caution">
    <text evidence="8">The sequence shown here is derived from an EMBL/GenBank/DDBJ whole genome shotgun (WGS) entry which is preliminary data.</text>
</comment>
<evidence type="ECO:0000256" key="6">
    <source>
        <dbReference type="SAM" id="Phobius"/>
    </source>
</evidence>
<dbReference type="PANTHER" id="PTHR43495:SF5">
    <property type="entry name" value="GAMMA-AMINOBUTYRIC ACID PERMEASE"/>
    <property type="match status" value="1"/>
</dbReference>
<comment type="subcellular location">
    <subcellularLocation>
        <location evidence="1">Membrane</location>
        <topology evidence="1">Multi-pass membrane protein</topology>
    </subcellularLocation>
</comment>
<dbReference type="Proteomes" id="UP000247814">
    <property type="component" value="Unassembled WGS sequence"/>
</dbReference>
<evidence type="ECO:0000259" key="7">
    <source>
        <dbReference type="Pfam" id="PF00324"/>
    </source>
</evidence>
<feature type="transmembrane region" description="Helical" evidence="6">
    <location>
        <begin position="435"/>
        <end position="453"/>
    </location>
</feature>
<dbReference type="GO" id="GO:0055085">
    <property type="term" value="P:transmembrane transport"/>
    <property type="evidence" value="ECO:0007669"/>
    <property type="project" value="InterPro"/>
</dbReference>